<keyword evidence="3" id="KW-1185">Reference proteome</keyword>
<proteinExistence type="predicted"/>
<organism evidence="2 3">
    <name type="scientific">Hymenobacter nivis</name>
    <dbReference type="NCBI Taxonomy" id="1850093"/>
    <lineage>
        <taxon>Bacteria</taxon>
        <taxon>Pseudomonadati</taxon>
        <taxon>Bacteroidota</taxon>
        <taxon>Cytophagia</taxon>
        <taxon>Cytophagales</taxon>
        <taxon>Hymenobacteraceae</taxon>
        <taxon>Hymenobacter</taxon>
    </lineage>
</organism>
<dbReference type="EMBL" id="RCYZ01000001">
    <property type="protein sequence ID" value="TPG71983.1"/>
    <property type="molecule type" value="Genomic_DNA"/>
</dbReference>
<feature type="transmembrane region" description="Helical" evidence="1">
    <location>
        <begin position="66"/>
        <end position="90"/>
    </location>
</feature>
<sequence>MALGGALTLAGAFIASANHCFDLAATLQFLMSLCTIGALAVRLHAGEAATSPLLPALPALPTLPKGARVAVFGALALGVFFLLPFALRLIDPTAGGFAPDTINAAALGAFQFFAALSMAYASWRWLFPDLYRYAMDCMEGKLLENLTDDLKALLGPTRSVSLLEATEYRHIAQFQFLIRCTRFVLSLSPFLLFLLLANHALTAALTAVPGGAPV</sequence>
<keyword evidence="1" id="KW-1133">Transmembrane helix</keyword>
<evidence type="ECO:0000313" key="2">
    <source>
        <dbReference type="EMBL" id="TPG71983.1"/>
    </source>
</evidence>
<gene>
    <name evidence="2" type="ORF">EAH73_01695</name>
</gene>
<feature type="transmembrane region" description="Helical" evidence="1">
    <location>
        <begin position="102"/>
        <end position="123"/>
    </location>
</feature>
<accession>A0A502HET3</accession>
<feature type="transmembrane region" description="Helical" evidence="1">
    <location>
        <begin position="183"/>
        <end position="208"/>
    </location>
</feature>
<protein>
    <submittedName>
        <fullName evidence="2">Uncharacterized protein</fullName>
    </submittedName>
</protein>
<dbReference type="AlphaFoldDB" id="A0A502HET3"/>
<evidence type="ECO:0000256" key="1">
    <source>
        <dbReference type="SAM" id="Phobius"/>
    </source>
</evidence>
<name>A0A502HET3_9BACT</name>
<keyword evidence="1" id="KW-0812">Transmembrane</keyword>
<reference evidence="2 3" key="1">
    <citation type="journal article" date="2019" name="Environ. Microbiol.">
        <title>Species interactions and distinct microbial communities in high Arctic permafrost affected cryosols are associated with the CH4 and CO2 gas fluxes.</title>
        <authorList>
            <person name="Altshuler I."/>
            <person name="Hamel J."/>
            <person name="Turney S."/>
            <person name="Magnuson E."/>
            <person name="Levesque R."/>
            <person name="Greer C."/>
            <person name="Whyte L.G."/>
        </authorList>
    </citation>
    <scope>NUCLEOTIDE SEQUENCE [LARGE SCALE GENOMIC DNA]</scope>
    <source>
        <strain evidence="2 3">S9.2P</strain>
    </source>
</reference>
<keyword evidence="1" id="KW-0472">Membrane</keyword>
<dbReference type="Proteomes" id="UP000317646">
    <property type="component" value="Unassembled WGS sequence"/>
</dbReference>
<evidence type="ECO:0000313" key="3">
    <source>
        <dbReference type="Proteomes" id="UP000317646"/>
    </source>
</evidence>
<comment type="caution">
    <text evidence="2">The sequence shown here is derived from an EMBL/GenBank/DDBJ whole genome shotgun (WGS) entry which is preliminary data.</text>
</comment>